<dbReference type="Gene3D" id="2.120.10.80">
    <property type="entry name" value="Kelch-type beta propeller"/>
    <property type="match status" value="2"/>
</dbReference>
<dbReference type="InterPro" id="IPR015915">
    <property type="entry name" value="Kelch-typ_b-propeller"/>
</dbReference>
<reference evidence="5 6" key="1">
    <citation type="journal article" date="2018" name="Genome Biol. Evol.">
        <title>Multiple Roots of Fruiting Body Formation in Amoebozoa.</title>
        <authorList>
            <person name="Hillmann F."/>
            <person name="Forbes G."/>
            <person name="Novohradska S."/>
            <person name="Ferling I."/>
            <person name="Riege K."/>
            <person name="Groth M."/>
            <person name="Westermann M."/>
            <person name="Marz M."/>
            <person name="Spaller T."/>
            <person name="Winckler T."/>
            <person name="Schaap P."/>
            <person name="Glockner G."/>
        </authorList>
    </citation>
    <scope>NUCLEOTIDE SEQUENCE [LARGE SCALE GENOMIC DNA]</scope>
    <source>
        <strain evidence="5 6">Jena</strain>
    </source>
</reference>
<feature type="coiled-coil region" evidence="3">
    <location>
        <begin position="906"/>
        <end position="940"/>
    </location>
</feature>
<feature type="coiled-coil region" evidence="3">
    <location>
        <begin position="753"/>
        <end position="784"/>
    </location>
</feature>
<proteinExistence type="predicted"/>
<evidence type="ECO:0000256" key="4">
    <source>
        <dbReference type="SAM" id="MobiDB-lite"/>
    </source>
</evidence>
<feature type="coiled-coil region" evidence="3">
    <location>
        <begin position="503"/>
        <end position="596"/>
    </location>
</feature>
<evidence type="ECO:0000313" key="6">
    <source>
        <dbReference type="Proteomes" id="UP000241769"/>
    </source>
</evidence>
<dbReference type="SUPFAM" id="SSF58113">
    <property type="entry name" value="Apolipoprotein A-I"/>
    <property type="match status" value="1"/>
</dbReference>
<dbReference type="PANTHER" id="PTHR46647">
    <property type="entry name" value="RAB9 EFFECTOR PROTEIN WITH KELCH MOTIFS"/>
    <property type="match status" value="1"/>
</dbReference>
<keyword evidence="2" id="KW-0677">Repeat</keyword>
<feature type="region of interest" description="Disordered" evidence="4">
    <location>
        <begin position="1"/>
        <end position="23"/>
    </location>
</feature>
<protein>
    <submittedName>
        <fullName evidence="5">Uncharacterized protein</fullName>
    </submittedName>
</protein>
<keyword evidence="6" id="KW-1185">Reference proteome</keyword>
<dbReference type="InterPro" id="IPR052124">
    <property type="entry name" value="Rab9_kelch_effector"/>
</dbReference>
<organism evidence="5 6">
    <name type="scientific">Planoprotostelium fungivorum</name>
    <dbReference type="NCBI Taxonomy" id="1890364"/>
    <lineage>
        <taxon>Eukaryota</taxon>
        <taxon>Amoebozoa</taxon>
        <taxon>Evosea</taxon>
        <taxon>Variosea</taxon>
        <taxon>Cavosteliida</taxon>
        <taxon>Cavosteliaceae</taxon>
        <taxon>Planoprotostelium</taxon>
    </lineage>
</organism>
<dbReference type="OrthoDB" id="14731at2759"/>
<dbReference type="Gene3D" id="1.20.120.20">
    <property type="entry name" value="Apolipoprotein"/>
    <property type="match status" value="1"/>
</dbReference>
<dbReference type="InParanoid" id="A0A2P6N4I6"/>
<name>A0A2P6N4I6_9EUKA</name>
<accession>A0A2P6N4I6</accession>
<dbReference type="SUPFAM" id="SSF117281">
    <property type="entry name" value="Kelch motif"/>
    <property type="match status" value="1"/>
</dbReference>
<keyword evidence="3" id="KW-0175">Coiled coil</keyword>
<evidence type="ECO:0000256" key="1">
    <source>
        <dbReference type="ARBA" id="ARBA00022441"/>
    </source>
</evidence>
<evidence type="ECO:0000256" key="3">
    <source>
        <dbReference type="SAM" id="Coils"/>
    </source>
</evidence>
<keyword evidence="1" id="KW-0880">Kelch repeat</keyword>
<dbReference type="EMBL" id="MDYQ01000207">
    <property type="protein sequence ID" value="PRP78853.1"/>
    <property type="molecule type" value="Genomic_DNA"/>
</dbReference>
<evidence type="ECO:0000313" key="5">
    <source>
        <dbReference type="EMBL" id="PRP78853.1"/>
    </source>
</evidence>
<sequence>MPTSTTAKKATAVPVKETRVGTGLKPRTSKKLDALAAPLERRVKAKLEPASGVSITNLEKLSVKIDGLMMETETKKTKNKRPASSTKYAMSWISPNYGQMHPTRRQGHSCVAYQSTLILYGGQYGQPLGDMWFLDTKKMSPGRRTGHSAVVLKDKMYLFGGDSGDHCNNDLWYFDIPNRLWVKVQVREEEGIPPSRCGQAAILHGTAIIIHGGADRFSSCFDDLWVFDTVVNWWTNIEPHAPPPAKRHGHSLTLVNEIAYMFGGFGEGARMNDLWKLDPVTLCWTQISSEGNRPIRRSHHSMIGFGHKLILFGGLGPSPCSDLWEYNVQLNVWNKIEMSRAPSKIVIQGNVLSPAARYGHSVVLFRGMKMCLFGGMSEGNHCQDDLWYLFIDPSTEQSFDHDFSEGDFGCMSLSSSLSSSLSGSSLGSSIRSEALDEQEKIWKHAHERLKSETNEEELKARKEYEQKQNDQWAWQMDLQSQYDKKILQIDKRIKKLSVTADMNEGALTQIESLQKRMSTLEQRRDMYKVQMEQQQEEFQALLSRVATLEKDLITTEEIRTKIEEASQVAEFLDEDMEEMRSMKQSVEDRLRQVAKAKYKELQYMSNSSVKNVSKQMTELSHTVQGFEDKIKKTLGSEVERMDATDAKMKELETTTHQQLEALRISREEEIHRSEQKNQDLVSSLDKKIQDERQNDNAKLRKKISLQKKKQRAALENIRMGAQMEFSRLDDQHVQLKTESSIMNEELLHIEQTMQKQMEEFASYRREKEEENAHIQATLERLITDGLGSLKDELTGNINHVRSQLSDHIETIHTQLSGDIHQVTTNLSGDIHQVATNLSGDIRQVSTDVNGNIERVERDLAERMNQMESFLKMQFEAYDRTMITQRDELESQKLSLKDVQRKKEGESHAAAADVAQLEEKMNELSAELQEMERKITAHVDVKISDVNLQNERDRASMRATVEQKLHRIRSEVERILNTITGKEDDEFLMMEALSRKVNETMKSTDNLQLTLYQIST</sequence>
<dbReference type="Proteomes" id="UP000241769">
    <property type="component" value="Unassembled WGS sequence"/>
</dbReference>
<dbReference type="PANTHER" id="PTHR46647:SF1">
    <property type="entry name" value="RAB9 EFFECTOR PROTEIN WITH KELCH MOTIFS"/>
    <property type="match status" value="1"/>
</dbReference>
<dbReference type="Pfam" id="PF24681">
    <property type="entry name" value="Kelch_KLHDC2_KLHL20_DRC7"/>
    <property type="match status" value="1"/>
</dbReference>
<evidence type="ECO:0000256" key="2">
    <source>
        <dbReference type="ARBA" id="ARBA00022737"/>
    </source>
</evidence>
<dbReference type="AlphaFoldDB" id="A0A2P6N4I6"/>
<comment type="caution">
    <text evidence="5">The sequence shown here is derived from an EMBL/GenBank/DDBJ whole genome shotgun (WGS) entry which is preliminary data.</text>
</comment>
<dbReference type="STRING" id="1890364.A0A2P6N4I6"/>
<gene>
    <name evidence="5" type="ORF">PROFUN_01026</name>
</gene>